<evidence type="ECO:0000256" key="6">
    <source>
        <dbReference type="ARBA" id="ARBA00022618"/>
    </source>
</evidence>
<dbReference type="RefSeq" id="WP_315626024.1">
    <property type="nucleotide sequence ID" value="NZ_JAUHMF010000002.1"/>
</dbReference>
<comment type="similarity">
    <text evidence="16">Belongs to the MurB family.</text>
</comment>
<dbReference type="SUPFAM" id="SSF56176">
    <property type="entry name" value="FAD-binding/transporter-associated domain-like"/>
    <property type="match status" value="1"/>
</dbReference>
<dbReference type="Gene3D" id="3.30.43.10">
    <property type="entry name" value="Uridine Diphospho-n-acetylenolpyruvylglucosamine Reductase, domain 2"/>
    <property type="match status" value="1"/>
</dbReference>
<feature type="active site" evidence="16">
    <location>
        <position position="306"/>
    </location>
</feature>
<dbReference type="InterPro" id="IPR016166">
    <property type="entry name" value="FAD-bd_PCMH"/>
</dbReference>
<keyword evidence="13 16" id="KW-0131">Cell cycle</keyword>
<evidence type="ECO:0000256" key="9">
    <source>
        <dbReference type="ARBA" id="ARBA00022857"/>
    </source>
</evidence>
<dbReference type="InterPro" id="IPR006094">
    <property type="entry name" value="Oxid_FAD_bind_N"/>
</dbReference>
<comment type="caution">
    <text evidence="18">The sequence shown here is derived from an EMBL/GenBank/DDBJ whole genome shotgun (WGS) entry which is preliminary data.</text>
</comment>
<feature type="active site" description="Proton donor" evidence="16">
    <location>
        <position position="236"/>
    </location>
</feature>
<feature type="domain" description="FAD-binding PCMH-type" evidence="17">
    <location>
        <begin position="39"/>
        <end position="208"/>
    </location>
</feature>
<dbReference type="GO" id="GO:0008762">
    <property type="term" value="F:UDP-N-acetylmuramate dehydrogenase activity"/>
    <property type="evidence" value="ECO:0007669"/>
    <property type="project" value="UniProtKB-EC"/>
</dbReference>
<dbReference type="Proteomes" id="UP001254165">
    <property type="component" value="Unassembled WGS sequence"/>
</dbReference>
<feature type="active site" evidence="16">
    <location>
        <position position="185"/>
    </location>
</feature>
<evidence type="ECO:0000313" key="19">
    <source>
        <dbReference type="Proteomes" id="UP001254165"/>
    </source>
</evidence>
<evidence type="ECO:0000256" key="1">
    <source>
        <dbReference type="ARBA" id="ARBA00001974"/>
    </source>
</evidence>
<keyword evidence="8 16" id="KW-0274">FAD</keyword>
<evidence type="ECO:0000256" key="13">
    <source>
        <dbReference type="ARBA" id="ARBA00023306"/>
    </source>
</evidence>
<dbReference type="InterPro" id="IPR016167">
    <property type="entry name" value="FAD-bd_PCMH_sub1"/>
</dbReference>
<organism evidence="18 19">
    <name type="scientific">Thermanaerothrix solaris</name>
    <dbReference type="NCBI Taxonomy" id="3058434"/>
    <lineage>
        <taxon>Bacteria</taxon>
        <taxon>Bacillati</taxon>
        <taxon>Chloroflexota</taxon>
        <taxon>Anaerolineae</taxon>
        <taxon>Anaerolineales</taxon>
        <taxon>Anaerolineaceae</taxon>
        <taxon>Thermanaerothrix</taxon>
    </lineage>
</organism>
<evidence type="ECO:0000256" key="15">
    <source>
        <dbReference type="ARBA" id="ARBA00048914"/>
    </source>
</evidence>
<dbReference type="EC" id="1.3.1.98" evidence="16"/>
<keyword evidence="9 16" id="KW-0521">NADP</keyword>
<dbReference type="NCBIfam" id="TIGR00179">
    <property type="entry name" value="murB"/>
    <property type="match status" value="1"/>
</dbReference>
<dbReference type="InterPro" id="IPR036635">
    <property type="entry name" value="MurB_C_sf"/>
</dbReference>
<dbReference type="HAMAP" id="MF_00037">
    <property type="entry name" value="MurB"/>
    <property type="match status" value="1"/>
</dbReference>
<keyword evidence="6 16" id="KW-0132">Cell division</keyword>
<keyword evidence="19" id="KW-1185">Reference proteome</keyword>
<evidence type="ECO:0000256" key="11">
    <source>
        <dbReference type="ARBA" id="ARBA00022984"/>
    </source>
</evidence>
<evidence type="ECO:0000256" key="5">
    <source>
        <dbReference type="ARBA" id="ARBA00022490"/>
    </source>
</evidence>
<keyword evidence="10 16" id="KW-0133">Cell shape</keyword>
<reference evidence="18 19" key="1">
    <citation type="submission" date="2023-07" db="EMBL/GenBank/DDBJ databases">
        <title>Novel species of Thermanaerothrix with wide hydrolytic capabilities.</title>
        <authorList>
            <person name="Zayulina K.S."/>
            <person name="Podosokorskaya O.A."/>
            <person name="Elcheninov A.G."/>
        </authorList>
    </citation>
    <scope>NUCLEOTIDE SEQUENCE [LARGE SCALE GENOMIC DNA]</scope>
    <source>
        <strain evidence="18 19">4228-RoL</strain>
    </source>
</reference>
<sequence length="320" mass="35053">MMMLFANRLSQDQIAQLRNRFGERLRQDVSLANYTAARVGGKADFVLTVQSAEDLESAMRDLWALEVPFTILGSGANVLVSDHGVRGVVILNRAQRFEIQAEQEPPTVWAESGANLGLIARTVARHGLSGLEWAATIPGTLGGAIYGNAGAHGQDMAGTLILAEILHRERGKETWTCERLAYGYRTSALKREPGKAVILSGLLKLNRSTREAVQAQMDAFIAYRKRTQPPGASMGSVFKNPPGDYAGRLIEQAGLKGTRVGGVEVSPVHANFFVTNENATASDYWHLICLVRQRVYETFGVALELEIERIGDWLDEDTNV</sequence>
<dbReference type="EMBL" id="JAUHMF010000002">
    <property type="protein sequence ID" value="MDT8899335.1"/>
    <property type="molecule type" value="Genomic_DNA"/>
</dbReference>
<dbReference type="InterPro" id="IPR011601">
    <property type="entry name" value="MurB_C"/>
</dbReference>
<keyword evidence="7 16" id="KW-0285">Flavoprotein</keyword>
<dbReference type="NCBIfam" id="NF010480">
    <property type="entry name" value="PRK13905.1"/>
    <property type="match status" value="1"/>
</dbReference>
<keyword evidence="12 16" id="KW-0560">Oxidoreductase</keyword>
<dbReference type="InterPro" id="IPR016169">
    <property type="entry name" value="FAD-bd_PCMH_sub2"/>
</dbReference>
<evidence type="ECO:0000256" key="2">
    <source>
        <dbReference type="ARBA" id="ARBA00003921"/>
    </source>
</evidence>
<dbReference type="SUPFAM" id="SSF56194">
    <property type="entry name" value="Uridine diphospho-N-Acetylenolpyruvylglucosamine reductase, MurB, C-terminal domain"/>
    <property type="match status" value="1"/>
</dbReference>
<dbReference type="PROSITE" id="PS51387">
    <property type="entry name" value="FAD_PCMH"/>
    <property type="match status" value="1"/>
</dbReference>
<comment type="pathway">
    <text evidence="4 16">Cell wall biogenesis; peptidoglycan biosynthesis.</text>
</comment>
<keyword evidence="5 16" id="KW-0963">Cytoplasm</keyword>
<comment type="subcellular location">
    <subcellularLocation>
        <location evidence="3 16">Cytoplasm</location>
    </subcellularLocation>
</comment>
<dbReference type="Gene3D" id="3.90.78.10">
    <property type="entry name" value="UDP-N-acetylenolpyruvoylglucosamine reductase, C-terminal domain"/>
    <property type="match status" value="1"/>
</dbReference>
<dbReference type="PANTHER" id="PTHR21071">
    <property type="entry name" value="UDP-N-ACETYLENOLPYRUVOYLGLUCOSAMINE REDUCTASE"/>
    <property type="match status" value="1"/>
</dbReference>
<evidence type="ECO:0000256" key="14">
    <source>
        <dbReference type="ARBA" id="ARBA00023316"/>
    </source>
</evidence>
<evidence type="ECO:0000256" key="16">
    <source>
        <dbReference type="HAMAP-Rule" id="MF_00037"/>
    </source>
</evidence>
<comment type="cofactor">
    <cofactor evidence="1 16">
        <name>FAD</name>
        <dbReference type="ChEBI" id="CHEBI:57692"/>
    </cofactor>
</comment>
<evidence type="ECO:0000256" key="4">
    <source>
        <dbReference type="ARBA" id="ARBA00004752"/>
    </source>
</evidence>
<evidence type="ECO:0000313" key="18">
    <source>
        <dbReference type="EMBL" id="MDT8899335.1"/>
    </source>
</evidence>
<evidence type="ECO:0000256" key="8">
    <source>
        <dbReference type="ARBA" id="ARBA00022827"/>
    </source>
</evidence>
<evidence type="ECO:0000256" key="12">
    <source>
        <dbReference type="ARBA" id="ARBA00023002"/>
    </source>
</evidence>
<keyword evidence="14 16" id="KW-0961">Cell wall biogenesis/degradation</keyword>
<proteinExistence type="inferred from homology"/>
<keyword evidence="11 16" id="KW-0573">Peptidoglycan synthesis</keyword>
<comment type="function">
    <text evidence="2 16">Cell wall formation.</text>
</comment>
<dbReference type="Pfam" id="PF02873">
    <property type="entry name" value="MurB_C"/>
    <property type="match status" value="1"/>
</dbReference>
<gene>
    <name evidence="16 18" type="primary">murB</name>
    <name evidence="18" type="ORF">QYE77_13800</name>
</gene>
<evidence type="ECO:0000256" key="3">
    <source>
        <dbReference type="ARBA" id="ARBA00004496"/>
    </source>
</evidence>
<dbReference type="PANTHER" id="PTHR21071:SF4">
    <property type="entry name" value="UDP-N-ACETYLENOLPYRUVOYLGLUCOSAMINE REDUCTASE"/>
    <property type="match status" value="1"/>
</dbReference>
<comment type="catalytic activity">
    <reaction evidence="15 16">
        <text>UDP-N-acetyl-alpha-D-muramate + NADP(+) = UDP-N-acetyl-3-O-(1-carboxyvinyl)-alpha-D-glucosamine + NADPH + H(+)</text>
        <dbReference type="Rhea" id="RHEA:12248"/>
        <dbReference type="ChEBI" id="CHEBI:15378"/>
        <dbReference type="ChEBI" id="CHEBI:57783"/>
        <dbReference type="ChEBI" id="CHEBI:58349"/>
        <dbReference type="ChEBI" id="CHEBI:68483"/>
        <dbReference type="ChEBI" id="CHEBI:70757"/>
        <dbReference type="EC" id="1.3.1.98"/>
    </reaction>
</comment>
<dbReference type="Pfam" id="PF01565">
    <property type="entry name" value="FAD_binding_4"/>
    <property type="match status" value="1"/>
</dbReference>
<evidence type="ECO:0000259" key="17">
    <source>
        <dbReference type="PROSITE" id="PS51387"/>
    </source>
</evidence>
<evidence type="ECO:0000256" key="7">
    <source>
        <dbReference type="ARBA" id="ARBA00022630"/>
    </source>
</evidence>
<dbReference type="InterPro" id="IPR036318">
    <property type="entry name" value="FAD-bd_PCMH-like_sf"/>
</dbReference>
<accession>A0ABU3NSF9</accession>
<dbReference type="InterPro" id="IPR003170">
    <property type="entry name" value="MurB"/>
</dbReference>
<evidence type="ECO:0000256" key="10">
    <source>
        <dbReference type="ARBA" id="ARBA00022960"/>
    </source>
</evidence>
<dbReference type="Gene3D" id="3.30.465.10">
    <property type="match status" value="1"/>
</dbReference>
<name>A0ABU3NSF9_9CHLR</name>
<protein>
    <recommendedName>
        <fullName evidence="16">UDP-N-acetylenolpyruvoylglucosamine reductase</fullName>
        <ecNumber evidence="16">1.3.1.98</ecNumber>
    </recommendedName>
    <alternativeName>
        <fullName evidence="16">UDP-N-acetylmuramate dehydrogenase</fullName>
    </alternativeName>
</protein>